<keyword evidence="2" id="KW-1185">Reference proteome</keyword>
<dbReference type="VEuPathDB" id="FungiDB:CHGG_01829"/>
<dbReference type="HOGENOM" id="CLU_2558098_0_0_1"/>
<dbReference type="Proteomes" id="UP000001056">
    <property type="component" value="Unassembled WGS sequence"/>
</dbReference>
<dbReference type="InParanoid" id="Q2HD75"/>
<dbReference type="EMBL" id="CH408029">
    <property type="protein sequence ID" value="EAQ93594.1"/>
    <property type="molecule type" value="Genomic_DNA"/>
</dbReference>
<dbReference type="RefSeq" id="XP_001221050.1">
    <property type="nucleotide sequence ID" value="XM_001221049.1"/>
</dbReference>
<protein>
    <submittedName>
        <fullName evidence="1">Uncharacterized protein</fullName>
    </submittedName>
</protein>
<accession>Q2HD75</accession>
<name>Q2HD75_CHAGB</name>
<proteinExistence type="predicted"/>
<evidence type="ECO:0000313" key="2">
    <source>
        <dbReference type="Proteomes" id="UP000001056"/>
    </source>
</evidence>
<dbReference type="AlphaFoldDB" id="Q2HD75"/>
<organism evidence="1 2">
    <name type="scientific">Chaetomium globosum (strain ATCC 6205 / CBS 148.51 / DSM 1962 / NBRC 6347 / NRRL 1970)</name>
    <name type="common">Soil fungus</name>
    <dbReference type="NCBI Taxonomy" id="306901"/>
    <lineage>
        <taxon>Eukaryota</taxon>
        <taxon>Fungi</taxon>
        <taxon>Dikarya</taxon>
        <taxon>Ascomycota</taxon>
        <taxon>Pezizomycotina</taxon>
        <taxon>Sordariomycetes</taxon>
        <taxon>Sordariomycetidae</taxon>
        <taxon>Sordariales</taxon>
        <taxon>Chaetomiaceae</taxon>
        <taxon>Chaetomium</taxon>
    </lineage>
</organism>
<dbReference type="GeneID" id="4386961"/>
<evidence type="ECO:0000313" key="1">
    <source>
        <dbReference type="EMBL" id="EAQ93594.1"/>
    </source>
</evidence>
<gene>
    <name evidence="1" type="ORF">CHGG_01829</name>
</gene>
<reference evidence="2" key="1">
    <citation type="journal article" date="2015" name="Genome Announc.">
        <title>Draft genome sequence of the cellulolytic fungus Chaetomium globosum.</title>
        <authorList>
            <person name="Cuomo C.A."/>
            <person name="Untereiner W.A."/>
            <person name="Ma L.-J."/>
            <person name="Grabherr M."/>
            <person name="Birren B.W."/>
        </authorList>
    </citation>
    <scope>NUCLEOTIDE SEQUENCE [LARGE SCALE GENOMIC DNA]</scope>
    <source>
        <strain evidence="2">ATCC 6205 / CBS 148.51 / DSM 1962 / NBRC 6347 / NRRL 1970</strain>
    </source>
</reference>
<sequence>MHKKPWDFTTLPALPYRLQAVRSEFDDCNDLIHLSHSRDVRGMAADHDLNRRPSVTARVAALQGGDNAPNRRYFPLQLHDGL</sequence>